<dbReference type="PANTHER" id="PTHR48041">
    <property type="entry name" value="ABC TRANSPORTER G FAMILY MEMBER 28"/>
    <property type="match status" value="1"/>
</dbReference>
<evidence type="ECO:0000313" key="8">
    <source>
        <dbReference type="EMBL" id="QVT92298.1"/>
    </source>
</evidence>
<keyword evidence="2" id="KW-0813">Transport</keyword>
<evidence type="ECO:0000256" key="2">
    <source>
        <dbReference type="ARBA" id="ARBA00022448"/>
    </source>
</evidence>
<evidence type="ECO:0000256" key="4">
    <source>
        <dbReference type="ARBA" id="ARBA00022989"/>
    </source>
</evidence>
<name>A0A8E6YGL0_SALMI</name>
<evidence type="ECO:0000256" key="3">
    <source>
        <dbReference type="ARBA" id="ARBA00022692"/>
    </source>
</evidence>
<dbReference type="EMBL" id="MW890176">
    <property type="protein sequence ID" value="QVT92298.1"/>
    <property type="molecule type" value="mRNA"/>
</dbReference>
<feature type="region of interest" description="Disordered" evidence="6">
    <location>
        <begin position="216"/>
        <end position="302"/>
    </location>
</feature>
<dbReference type="PANTHER" id="PTHR48041:SF20">
    <property type="entry name" value="ABC TRANSPORTER G FAMILY MEMBER STR2"/>
    <property type="match status" value="1"/>
</dbReference>
<dbReference type="GO" id="GO:0016020">
    <property type="term" value="C:membrane"/>
    <property type="evidence" value="ECO:0007669"/>
    <property type="project" value="UniProtKB-SubCell"/>
</dbReference>
<keyword evidence="5" id="KW-0472">Membrane</keyword>
<evidence type="ECO:0000256" key="1">
    <source>
        <dbReference type="ARBA" id="ARBA00004141"/>
    </source>
</evidence>
<evidence type="ECO:0000259" key="7">
    <source>
        <dbReference type="Pfam" id="PF00005"/>
    </source>
</evidence>
<dbReference type="GO" id="GO:0042626">
    <property type="term" value="F:ATPase-coupled transmembrane transporter activity"/>
    <property type="evidence" value="ECO:0007669"/>
    <property type="project" value="TreeGrafter"/>
</dbReference>
<sequence>MMHSLSGSSNALIFEMARKGRAVSAMTSSINPSNKAVMDDNITMQQENGDGRRPDMVIDIGKPVKLTGGLEFSALTYTVIKKAKDLNGRWQKKEVDLLHHITGYAPKGCITAVMGPSGAGKSTFLDALAGRIASGSLMGRVSLDGADVSPSLIKRTSAYIMQEDRLFPMLTVYETLMFAADFRLGSISRDDKRQRVENLIQQLVFEEYLHRRRRDEGGLRRGATARVDRSGHHPRTVPAVPGRADFGAGLDECAQRDREGAGHSSIGKHRDSHDSPAVVADSAVVGPHDHPGSRPAGVPGPA</sequence>
<accession>A0A8E6YGL0</accession>
<comment type="subcellular location">
    <subcellularLocation>
        <location evidence="1">Membrane</location>
        <topology evidence="1">Multi-pass membrane protein</topology>
    </subcellularLocation>
</comment>
<feature type="compositionally biased region" description="Low complexity" evidence="6">
    <location>
        <begin position="275"/>
        <end position="285"/>
    </location>
</feature>
<keyword evidence="3" id="KW-0812">Transmembrane</keyword>
<evidence type="ECO:0000256" key="6">
    <source>
        <dbReference type="SAM" id="MobiDB-lite"/>
    </source>
</evidence>
<dbReference type="Pfam" id="PF00005">
    <property type="entry name" value="ABC_tran"/>
    <property type="match status" value="1"/>
</dbReference>
<dbReference type="AlphaFoldDB" id="A0A8E6YGL0"/>
<reference evidence="8" key="1">
    <citation type="journal article" date="2021" name="BMC Genomics">
        <title>Genome-wide analysis of ATP-binding cassette transporter provides insight to genes related to bioactive metabolite transportation in Salvia miltiorrhiza.</title>
        <authorList>
            <person name="Yan L."/>
            <person name="Zhang J."/>
            <person name="Chen H."/>
            <person name="Luo H."/>
        </authorList>
    </citation>
    <scope>NUCLEOTIDE SEQUENCE</scope>
</reference>
<feature type="domain" description="ABC transporter" evidence="7">
    <location>
        <begin position="98"/>
        <end position="216"/>
    </location>
</feature>
<gene>
    <name evidence="8" type="primary">ABCG10</name>
</gene>
<keyword evidence="4" id="KW-1133">Transmembrane helix</keyword>
<dbReference type="InterPro" id="IPR003439">
    <property type="entry name" value="ABC_transporter-like_ATP-bd"/>
</dbReference>
<evidence type="ECO:0000256" key="5">
    <source>
        <dbReference type="ARBA" id="ARBA00023136"/>
    </source>
</evidence>
<proteinExistence type="evidence at transcript level"/>
<organism evidence="8">
    <name type="scientific">Salvia miltiorrhiza</name>
    <name type="common">Chinese sage</name>
    <dbReference type="NCBI Taxonomy" id="226208"/>
    <lineage>
        <taxon>Eukaryota</taxon>
        <taxon>Viridiplantae</taxon>
        <taxon>Streptophyta</taxon>
        <taxon>Embryophyta</taxon>
        <taxon>Tracheophyta</taxon>
        <taxon>Spermatophyta</taxon>
        <taxon>Magnoliopsida</taxon>
        <taxon>eudicotyledons</taxon>
        <taxon>Gunneridae</taxon>
        <taxon>Pentapetalae</taxon>
        <taxon>asterids</taxon>
        <taxon>lamiids</taxon>
        <taxon>Lamiales</taxon>
        <taxon>Lamiaceae</taxon>
        <taxon>Nepetoideae</taxon>
        <taxon>Mentheae</taxon>
        <taxon>Salviinae</taxon>
        <taxon>Salvia</taxon>
        <taxon>Salvia incertae sedis</taxon>
    </lineage>
</organism>
<dbReference type="GO" id="GO:0016887">
    <property type="term" value="F:ATP hydrolysis activity"/>
    <property type="evidence" value="ECO:0007669"/>
    <property type="project" value="InterPro"/>
</dbReference>
<dbReference type="GO" id="GO:0005524">
    <property type="term" value="F:ATP binding"/>
    <property type="evidence" value="ECO:0007669"/>
    <property type="project" value="InterPro"/>
</dbReference>
<dbReference type="InterPro" id="IPR050352">
    <property type="entry name" value="ABCG_transporters"/>
</dbReference>
<protein>
    <submittedName>
        <fullName evidence="8">ABC transporter</fullName>
    </submittedName>
</protein>